<dbReference type="GO" id="GO:0005886">
    <property type="term" value="C:plasma membrane"/>
    <property type="evidence" value="ECO:0007669"/>
    <property type="project" value="TreeGrafter"/>
</dbReference>
<dbReference type="OrthoDB" id="10261753at2759"/>
<dbReference type="PANTHER" id="PTHR10332">
    <property type="entry name" value="EQUILIBRATIVE NUCLEOSIDE TRANSPORTER"/>
    <property type="match status" value="1"/>
</dbReference>
<evidence type="ECO:0000256" key="8">
    <source>
        <dbReference type="SAM" id="SignalP"/>
    </source>
</evidence>
<dbReference type="STRING" id="425265.A8PWT3"/>
<keyword evidence="8" id="KW-0732">Signal</keyword>
<keyword evidence="3" id="KW-0813">Transport</keyword>
<reference evidence="9 10" key="1">
    <citation type="journal article" date="2007" name="Proc. Natl. Acad. Sci. U.S.A.">
        <title>Dandruff-associated Malassezia genomes reveal convergent and divergent virulence traits shared with plant and human fungal pathogens.</title>
        <authorList>
            <person name="Xu J."/>
            <person name="Saunders C.W."/>
            <person name="Hu P."/>
            <person name="Grant R.A."/>
            <person name="Boekhout T."/>
            <person name="Kuramae E.E."/>
            <person name="Kronstad J.W."/>
            <person name="Deangelis Y.M."/>
            <person name="Reeder N.L."/>
            <person name="Johnstone K.R."/>
            <person name="Leland M."/>
            <person name="Fieno A.M."/>
            <person name="Begley W.M."/>
            <person name="Sun Y."/>
            <person name="Lacey M.P."/>
            <person name="Chaudhary T."/>
            <person name="Keough T."/>
            <person name="Chu L."/>
            <person name="Sears R."/>
            <person name="Yuan B."/>
            <person name="Dawson T.L.Jr."/>
        </authorList>
    </citation>
    <scope>NUCLEOTIDE SEQUENCE [LARGE SCALE GENOMIC DNA]</scope>
    <source>
        <strain evidence="10">ATCC MYA-4612 / CBS 7966</strain>
    </source>
</reference>
<feature type="transmembrane region" description="Helical" evidence="7">
    <location>
        <begin position="275"/>
        <end position="296"/>
    </location>
</feature>
<sequence length="376" mass="41424">MLVASMILSWVLVLSVWIRGPHVPANPHFYYGFLLFLSVALAIAQTYLQNATMAFCTRLDINGSIIGYMLLGQALNGVIGSVLNLLSSMAAATHMDANEAASTQAIQNQQAAYTVFIATALLQLATWYAFEHMLHVSHVKQAVESWTMSDAFAAHAQMSIWDTVWRVQRRLVPWSVSIFGLFATTLCVYPGITSRVRTVTETRWLNNEGIFVALHIVCFNVGDLLGRRMPIMYPITNVRRAYVAQICTAARFLFLPFFLWCRLDIYKTSPIPDTIFFLGVVALGLTTGWLSTSFLISGPQSVAKHDESTSTQNNGLDTEARQDQVLLHDETMHEASAAEHAGTQDAAMASMLCSFWLVAGLTAGGCLSLLLNVFIG</sequence>
<evidence type="ECO:0000256" key="2">
    <source>
        <dbReference type="ARBA" id="ARBA00007965"/>
    </source>
</evidence>
<feature type="transmembrane region" description="Helical" evidence="7">
    <location>
        <begin position="171"/>
        <end position="192"/>
    </location>
</feature>
<evidence type="ECO:0000256" key="5">
    <source>
        <dbReference type="ARBA" id="ARBA00022989"/>
    </source>
</evidence>
<feature type="transmembrane region" description="Helical" evidence="7">
    <location>
        <begin position="242"/>
        <end position="263"/>
    </location>
</feature>
<dbReference type="VEuPathDB" id="FungiDB:MGL_1209"/>
<feature type="chain" id="PRO_5011999855" description="Nucleoside transporter" evidence="8">
    <location>
        <begin position="16"/>
        <end position="376"/>
    </location>
</feature>
<dbReference type="RefSeq" id="XP_001731941.1">
    <property type="nucleotide sequence ID" value="XM_001731889.1"/>
</dbReference>
<dbReference type="InParanoid" id="A8PWT3"/>
<evidence type="ECO:0000313" key="10">
    <source>
        <dbReference type="Proteomes" id="UP000008837"/>
    </source>
</evidence>
<accession>A8PWT3</accession>
<keyword evidence="4 7" id="KW-0812">Transmembrane</keyword>
<dbReference type="GO" id="GO:0015205">
    <property type="term" value="F:nucleobase transmembrane transporter activity"/>
    <property type="evidence" value="ECO:0007669"/>
    <property type="project" value="TreeGrafter"/>
</dbReference>
<proteinExistence type="inferred from homology"/>
<evidence type="ECO:0000256" key="7">
    <source>
        <dbReference type="SAM" id="Phobius"/>
    </source>
</evidence>
<dbReference type="GO" id="GO:0034257">
    <property type="term" value="F:nicotinamide riboside transmembrane transporter activity"/>
    <property type="evidence" value="ECO:0007669"/>
    <property type="project" value="TreeGrafter"/>
</dbReference>
<evidence type="ECO:0008006" key="11">
    <source>
        <dbReference type="Google" id="ProtNLM"/>
    </source>
</evidence>
<dbReference type="InterPro" id="IPR002259">
    <property type="entry name" value="Eqnu_transpt"/>
</dbReference>
<organism evidence="9 10">
    <name type="scientific">Malassezia globosa (strain ATCC MYA-4612 / CBS 7966)</name>
    <name type="common">Dandruff-associated fungus</name>
    <dbReference type="NCBI Taxonomy" id="425265"/>
    <lineage>
        <taxon>Eukaryota</taxon>
        <taxon>Fungi</taxon>
        <taxon>Dikarya</taxon>
        <taxon>Basidiomycota</taxon>
        <taxon>Ustilaginomycotina</taxon>
        <taxon>Malasseziomycetes</taxon>
        <taxon>Malasseziales</taxon>
        <taxon>Malasseziaceae</taxon>
        <taxon>Malassezia</taxon>
    </lineage>
</organism>
<evidence type="ECO:0000313" key="9">
    <source>
        <dbReference type="EMBL" id="EDP44727.1"/>
    </source>
</evidence>
<comment type="caution">
    <text evidence="9">The sequence shown here is derived from an EMBL/GenBank/DDBJ whole genome shotgun (WGS) entry which is preliminary data.</text>
</comment>
<evidence type="ECO:0000256" key="3">
    <source>
        <dbReference type="ARBA" id="ARBA00022448"/>
    </source>
</evidence>
<dbReference type="PANTHER" id="PTHR10332:SF88">
    <property type="entry name" value="EQUILIBRATIVE NUCLEOSIDE TRANSPORTER 1, ISOFORM A"/>
    <property type="match status" value="1"/>
</dbReference>
<dbReference type="EMBL" id="AAYY01000003">
    <property type="protein sequence ID" value="EDP44727.1"/>
    <property type="molecule type" value="Genomic_DNA"/>
</dbReference>
<feature type="transmembrane region" description="Helical" evidence="7">
    <location>
        <begin position="28"/>
        <end position="48"/>
    </location>
</feature>
<keyword evidence="10" id="KW-1185">Reference proteome</keyword>
<dbReference type="Pfam" id="PF01733">
    <property type="entry name" value="Nucleoside_tran"/>
    <property type="match status" value="1"/>
</dbReference>
<feature type="transmembrane region" description="Helical" evidence="7">
    <location>
        <begin position="111"/>
        <end position="130"/>
    </location>
</feature>
<keyword evidence="6 7" id="KW-0472">Membrane</keyword>
<evidence type="ECO:0000256" key="6">
    <source>
        <dbReference type="ARBA" id="ARBA00023136"/>
    </source>
</evidence>
<feature type="transmembrane region" description="Helical" evidence="7">
    <location>
        <begin position="355"/>
        <end position="375"/>
    </location>
</feature>
<dbReference type="KEGG" id="mgl:MGL_1209"/>
<gene>
    <name evidence="9" type="ORF">MGL_1209</name>
</gene>
<comment type="subcellular location">
    <subcellularLocation>
        <location evidence="1">Membrane</location>
        <topology evidence="1">Multi-pass membrane protein</topology>
    </subcellularLocation>
</comment>
<comment type="similarity">
    <text evidence="2">Belongs to the SLC29A/ENT transporter (TC 2.A.57) family.</text>
</comment>
<evidence type="ECO:0000256" key="1">
    <source>
        <dbReference type="ARBA" id="ARBA00004141"/>
    </source>
</evidence>
<dbReference type="Proteomes" id="UP000008837">
    <property type="component" value="Unassembled WGS sequence"/>
</dbReference>
<dbReference type="AlphaFoldDB" id="A8PWT3"/>
<dbReference type="GeneID" id="5856246"/>
<keyword evidence="5 7" id="KW-1133">Transmembrane helix</keyword>
<feature type="signal peptide" evidence="8">
    <location>
        <begin position="1"/>
        <end position="15"/>
    </location>
</feature>
<feature type="transmembrane region" description="Helical" evidence="7">
    <location>
        <begin position="204"/>
        <end position="222"/>
    </location>
</feature>
<protein>
    <recommendedName>
        <fullName evidence="11">Nucleoside transporter</fullName>
    </recommendedName>
</protein>
<evidence type="ECO:0000256" key="4">
    <source>
        <dbReference type="ARBA" id="ARBA00022692"/>
    </source>
</evidence>
<dbReference type="GO" id="GO:0000329">
    <property type="term" value="C:fungal-type vacuole membrane"/>
    <property type="evidence" value="ECO:0007669"/>
    <property type="project" value="TreeGrafter"/>
</dbReference>
<name>A8PWT3_MALGO</name>